<evidence type="ECO:0000313" key="4">
    <source>
        <dbReference type="EMBL" id="WZN58566.1"/>
    </source>
</evidence>
<dbReference type="InterPro" id="IPR036126">
    <property type="entry name" value="TBCA_sf"/>
</dbReference>
<dbReference type="GO" id="GO:0007023">
    <property type="term" value="P:post-chaperonin tubulin folding pathway"/>
    <property type="evidence" value="ECO:0007669"/>
    <property type="project" value="UniProtKB-UniRule"/>
</dbReference>
<dbReference type="GO" id="GO:0005874">
    <property type="term" value="C:microtubule"/>
    <property type="evidence" value="ECO:0007669"/>
    <property type="project" value="UniProtKB-KW"/>
</dbReference>
<proteinExistence type="inferred from homology"/>
<name>A0AAX4NXT0_9CHLO</name>
<gene>
    <name evidence="4" type="ORF">HKI87_01g00900</name>
</gene>
<protein>
    <recommendedName>
        <fullName evidence="3">Tubulin-specific chaperone A</fullName>
    </recommendedName>
</protein>
<reference evidence="4 5" key="1">
    <citation type="submission" date="2024-03" db="EMBL/GenBank/DDBJ databases">
        <title>Complete genome sequence of the green alga Chloropicon roscoffensis RCC1871.</title>
        <authorList>
            <person name="Lemieux C."/>
            <person name="Pombert J.-F."/>
            <person name="Otis C."/>
            <person name="Turmel M."/>
        </authorList>
    </citation>
    <scope>NUCLEOTIDE SEQUENCE [LARGE SCALE GENOMIC DNA]</scope>
    <source>
        <strain evidence="4 5">RCC1871</strain>
    </source>
</reference>
<keyword evidence="3" id="KW-0963">Cytoplasm</keyword>
<comment type="similarity">
    <text evidence="1 3">Belongs to the TBCA family.</text>
</comment>
<evidence type="ECO:0000313" key="5">
    <source>
        <dbReference type="Proteomes" id="UP001472866"/>
    </source>
</evidence>
<comment type="subunit">
    <text evidence="3">Supercomplex made of cofactors A to E. Cofactors A and D function by capturing and stabilizing tubulin in a quasi-native conformation. Cofactor E binds to the cofactor D-tubulin complex; interaction with cofactor C then causes the release of tubulin polypeptides that are committed to the native state.</text>
</comment>
<evidence type="ECO:0000256" key="2">
    <source>
        <dbReference type="ARBA" id="ARBA00023186"/>
    </source>
</evidence>
<dbReference type="PANTHER" id="PTHR21500:SF0">
    <property type="entry name" value="TUBULIN-SPECIFIC CHAPERONE A"/>
    <property type="match status" value="1"/>
</dbReference>
<accession>A0AAX4NXT0</accession>
<evidence type="ECO:0000256" key="1">
    <source>
        <dbReference type="ARBA" id="ARBA00006806"/>
    </source>
</evidence>
<dbReference type="Proteomes" id="UP001472866">
    <property type="component" value="Chromosome 01"/>
</dbReference>
<keyword evidence="5" id="KW-1185">Reference proteome</keyword>
<dbReference type="Gene3D" id="1.20.58.90">
    <property type="match status" value="1"/>
</dbReference>
<dbReference type="GO" id="GO:0007021">
    <property type="term" value="P:tubulin complex assembly"/>
    <property type="evidence" value="ECO:0007669"/>
    <property type="project" value="UniProtKB-UniRule"/>
</dbReference>
<keyword evidence="2 3" id="KW-0143">Chaperone</keyword>
<dbReference type="Pfam" id="PF02970">
    <property type="entry name" value="TBCA"/>
    <property type="match status" value="1"/>
</dbReference>
<dbReference type="EMBL" id="CP151501">
    <property type="protein sequence ID" value="WZN58566.1"/>
    <property type="molecule type" value="Genomic_DNA"/>
</dbReference>
<sequence length="106" mass="12137">MAMDLKRQVKVKTGVVKRLRKELAMYEQEKVQNDKRVEDMRASGADVYDVRQAERVADESAMMIPDCKVRFEAAIQDLQSLTDAEKENAEINETEEFKLALEALEG</sequence>
<keyword evidence="3" id="KW-0206">Cytoskeleton</keyword>
<dbReference type="GO" id="GO:0048487">
    <property type="term" value="F:beta-tubulin binding"/>
    <property type="evidence" value="ECO:0007669"/>
    <property type="project" value="InterPro"/>
</dbReference>
<dbReference type="GO" id="GO:0005829">
    <property type="term" value="C:cytosol"/>
    <property type="evidence" value="ECO:0007669"/>
    <property type="project" value="TreeGrafter"/>
</dbReference>
<comment type="subcellular location">
    <subcellularLocation>
        <location evidence="3">Cytoplasm</location>
        <location evidence="3">Cytoskeleton</location>
    </subcellularLocation>
</comment>
<evidence type="ECO:0000256" key="3">
    <source>
        <dbReference type="RuleBase" id="RU364030"/>
    </source>
</evidence>
<organism evidence="4 5">
    <name type="scientific">Chloropicon roscoffensis</name>
    <dbReference type="NCBI Taxonomy" id="1461544"/>
    <lineage>
        <taxon>Eukaryota</taxon>
        <taxon>Viridiplantae</taxon>
        <taxon>Chlorophyta</taxon>
        <taxon>Chloropicophyceae</taxon>
        <taxon>Chloropicales</taxon>
        <taxon>Chloropicaceae</taxon>
        <taxon>Chloropicon</taxon>
    </lineage>
</organism>
<dbReference type="PANTHER" id="PTHR21500">
    <property type="entry name" value="TUBULIN-SPECIFIC CHAPERONE A"/>
    <property type="match status" value="1"/>
</dbReference>
<dbReference type="InterPro" id="IPR004226">
    <property type="entry name" value="TBCA"/>
</dbReference>
<keyword evidence="3" id="KW-0493">Microtubule</keyword>
<dbReference type="AlphaFoldDB" id="A0AAX4NXT0"/>
<dbReference type="SUPFAM" id="SSF46988">
    <property type="entry name" value="Tubulin chaperone cofactor A"/>
    <property type="match status" value="1"/>
</dbReference>